<dbReference type="RefSeq" id="WP_236985915.1">
    <property type="nucleotide sequence ID" value="NZ_AP023086.1"/>
</dbReference>
<gene>
    <name evidence="2" type="ORF">MARGE09_P0613</name>
</gene>
<evidence type="ECO:0000256" key="1">
    <source>
        <dbReference type="SAM" id="SignalP"/>
    </source>
</evidence>
<reference evidence="2 3" key="1">
    <citation type="journal article" date="2022" name="IScience">
        <title>An ultrasensitive nanofiber-based assay for enzymatic hydrolysis and deep-sea microbial degradation of cellulose.</title>
        <authorList>
            <person name="Tsudome M."/>
            <person name="Tachioka M."/>
            <person name="Miyazaki M."/>
            <person name="Uchimura K."/>
            <person name="Tsuda M."/>
            <person name="Takaki Y."/>
            <person name="Deguchi S."/>
        </authorList>
    </citation>
    <scope>NUCLEOTIDE SEQUENCE [LARGE SCALE GENOMIC DNA]</scope>
    <source>
        <strain evidence="2 3">GE09</strain>
    </source>
</reference>
<dbReference type="KEGG" id="marq:MARGE09_P0613"/>
<dbReference type="Proteomes" id="UP001320119">
    <property type="component" value="Chromosome"/>
</dbReference>
<sequence length="138" mass="14891">MKITYVITSLLLCSALAGCTSQPSAQTLTTDNLAKRGFSPALATDLNPESQADIKKAIGRLSGKGLKHLPANAFQNRSTLLLSHNIAPSTEHPNGITIEHLPPYRFELFSNGSECVLAYHNNKTVSPLENTQCLAMNN</sequence>
<feature type="chain" id="PRO_5043027476" evidence="1">
    <location>
        <begin position="26"/>
        <end position="138"/>
    </location>
</feature>
<protein>
    <submittedName>
        <fullName evidence="2">Uncharacterized protein</fullName>
    </submittedName>
</protein>
<evidence type="ECO:0000313" key="2">
    <source>
        <dbReference type="EMBL" id="BCD96413.1"/>
    </source>
</evidence>
<dbReference type="AlphaFoldDB" id="A0AAN1WF13"/>
<organism evidence="2 3">
    <name type="scientific">Marinagarivorans cellulosilyticus</name>
    <dbReference type="NCBI Taxonomy" id="2721545"/>
    <lineage>
        <taxon>Bacteria</taxon>
        <taxon>Pseudomonadati</taxon>
        <taxon>Pseudomonadota</taxon>
        <taxon>Gammaproteobacteria</taxon>
        <taxon>Cellvibrionales</taxon>
        <taxon>Cellvibrionaceae</taxon>
        <taxon>Marinagarivorans</taxon>
    </lineage>
</organism>
<proteinExistence type="predicted"/>
<dbReference type="PROSITE" id="PS51257">
    <property type="entry name" value="PROKAR_LIPOPROTEIN"/>
    <property type="match status" value="1"/>
</dbReference>
<feature type="signal peptide" evidence="1">
    <location>
        <begin position="1"/>
        <end position="25"/>
    </location>
</feature>
<evidence type="ECO:0000313" key="3">
    <source>
        <dbReference type="Proteomes" id="UP001320119"/>
    </source>
</evidence>
<keyword evidence="3" id="KW-1185">Reference proteome</keyword>
<name>A0AAN1WF13_9GAMM</name>
<dbReference type="EMBL" id="AP023086">
    <property type="protein sequence ID" value="BCD96413.1"/>
    <property type="molecule type" value="Genomic_DNA"/>
</dbReference>
<accession>A0AAN1WF13</accession>
<keyword evidence="1" id="KW-0732">Signal</keyword>